<keyword evidence="3" id="KW-1185">Reference proteome</keyword>
<feature type="non-terminal residue" evidence="2">
    <location>
        <position position="68"/>
    </location>
</feature>
<dbReference type="AlphaFoldDB" id="A0AA38L554"/>
<organism evidence="2 3">
    <name type="scientific">Taxus chinensis</name>
    <name type="common">Chinese yew</name>
    <name type="synonym">Taxus wallichiana var. chinensis</name>
    <dbReference type="NCBI Taxonomy" id="29808"/>
    <lineage>
        <taxon>Eukaryota</taxon>
        <taxon>Viridiplantae</taxon>
        <taxon>Streptophyta</taxon>
        <taxon>Embryophyta</taxon>
        <taxon>Tracheophyta</taxon>
        <taxon>Spermatophyta</taxon>
        <taxon>Pinopsida</taxon>
        <taxon>Pinidae</taxon>
        <taxon>Conifers II</taxon>
        <taxon>Cupressales</taxon>
        <taxon>Taxaceae</taxon>
        <taxon>Taxus</taxon>
    </lineage>
</organism>
<protein>
    <submittedName>
        <fullName evidence="2">Uncharacterized protein</fullName>
    </submittedName>
</protein>
<evidence type="ECO:0000313" key="2">
    <source>
        <dbReference type="EMBL" id="KAH9313863.1"/>
    </source>
</evidence>
<dbReference type="Proteomes" id="UP000824469">
    <property type="component" value="Unassembled WGS sequence"/>
</dbReference>
<gene>
    <name evidence="2" type="ORF">KI387_022490</name>
</gene>
<comment type="caution">
    <text evidence="2">The sequence shown here is derived from an EMBL/GenBank/DDBJ whole genome shotgun (WGS) entry which is preliminary data.</text>
</comment>
<sequence>IQESVQHEPTYGFGLEIIDRFLKIEHSLETLRKFNKRLKKLPGNTSDTQETCEVLSDHSTVPDENEMQ</sequence>
<name>A0AA38L554_TAXCH</name>
<reference evidence="2 3" key="1">
    <citation type="journal article" date="2021" name="Nat. Plants">
        <title>The Taxus genome provides insights into paclitaxel biosynthesis.</title>
        <authorList>
            <person name="Xiong X."/>
            <person name="Gou J."/>
            <person name="Liao Q."/>
            <person name="Li Y."/>
            <person name="Zhou Q."/>
            <person name="Bi G."/>
            <person name="Li C."/>
            <person name="Du R."/>
            <person name="Wang X."/>
            <person name="Sun T."/>
            <person name="Guo L."/>
            <person name="Liang H."/>
            <person name="Lu P."/>
            <person name="Wu Y."/>
            <person name="Zhang Z."/>
            <person name="Ro D.K."/>
            <person name="Shang Y."/>
            <person name="Huang S."/>
            <person name="Yan J."/>
        </authorList>
    </citation>
    <scope>NUCLEOTIDE SEQUENCE [LARGE SCALE GENOMIC DNA]</scope>
    <source>
        <strain evidence="2">Ta-2019</strain>
    </source>
</reference>
<evidence type="ECO:0000256" key="1">
    <source>
        <dbReference type="SAM" id="MobiDB-lite"/>
    </source>
</evidence>
<feature type="non-terminal residue" evidence="2">
    <location>
        <position position="1"/>
    </location>
</feature>
<proteinExistence type="predicted"/>
<accession>A0AA38L554</accession>
<feature type="region of interest" description="Disordered" evidence="1">
    <location>
        <begin position="42"/>
        <end position="68"/>
    </location>
</feature>
<dbReference type="EMBL" id="JAHRHJ020000005">
    <property type="protein sequence ID" value="KAH9313863.1"/>
    <property type="molecule type" value="Genomic_DNA"/>
</dbReference>
<evidence type="ECO:0000313" key="3">
    <source>
        <dbReference type="Proteomes" id="UP000824469"/>
    </source>
</evidence>